<reference evidence="2" key="3">
    <citation type="submission" date="2014-03" db="EMBL/GenBank/DDBJ databases">
        <title>Genome Sequence of the Tsetse Fly (Glossina morsitans): Vector of African Trypanosomiasis.</title>
        <authorList>
            <person name="Lawson D."/>
        </authorList>
    </citation>
    <scope>NUCLEOTIDE SEQUENCE [LARGE SCALE GENOMIC DNA]</scope>
    <source>
        <strain evidence="2">Yale</strain>
    </source>
</reference>
<dbReference type="EMBL" id="CCAG010021380">
    <property type="status" value="NOT_ANNOTATED_CDS"/>
    <property type="molecule type" value="Genomic_DNA"/>
</dbReference>
<reference evidence="1" key="1">
    <citation type="journal article" date="2010" name="BMC Genomics">
        <title>An insight into the sialome of Glossina morsitans morsitans.</title>
        <authorList>
            <person name="Alves-Silva J."/>
            <person name="Ribeiro J.M."/>
            <person name="Van Den Abbeele J."/>
            <person name="Attardo G."/>
            <person name="Hao Z."/>
            <person name="Haines L.R."/>
            <person name="Soares M.B."/>
            <person name="Berriman M."/>
            <person name="Aksoy S."/>
            <person name="Lehane M.J."/>
        </authorList>
    </citation>
    <scope>NUCLEOTIDE SEQUENCE</scope>
    <source>
        <tissue evidence="1">Salivary gland</tissue>
    </source>
</reference>
<dbReference type="VEuPathDB" id="VectorBase:GMOY001388"/>
<name>D3TLX3_GLOMM</name>
<reference evidence="2" key="5">
    <citation type="submission" date="2016-07" db="UniProtKB">
        <authorList>
            <consortium name="VectorBase"/>
        </authorList>
    </citation>
    <scope>IDENTIFICATION</scope>
    <source>
        <strain evidence="2">Yale</strain>
    </source>
</reference>
<accession>D3TLX3</accession>
<evidence type="ECO:0000313" key="2">
    <source>
        <dbReference type="EnsemblMetazoa" id="GMOY001388-PA"/>
    </source>
</evidence>
<reference evidence="1" key="2">
    <citation type="submission" date="2010-01" db="EMBL/GenBank/DDBJ databases">
        <authorList>
            <consortium name="International Glossina Genome Initiative"/>
            <person name="da Silva J."/>
            <person name="Ribeiro J.M.C."/>
            <person name="Abbeele J.V."/>
            <person name="Attardo G."/>
            <person name="Hao Z."/>
            <person name="Haines L.R."/>
            <person name="Soares M.B."/>
            <person name="Berriman M."/>
            <person name="Aksoy S."/>
            <person name="Lehane M.J."/>
        </authorList>
    </citation>
    <scope>NUCLEOTIDE SEQUENCE</scope>
    <source>
        <tissue evidence="1">Salivary gland</tissue>
    </source>
</reference>
<organism evidence="1">
    <name type="scientific">Glossina morsitans morsitans</name>
    <name type="common">Savannah tsetse fly</name>
    <dbReference type="NCBI Taxonomy" id="37546"/>
    <lineage>
        <taxon>Eukaryota</taxon>
        <taxon>Metazoa</taxon>
        <taxon>Ecdysozoa</taxon>
        <taxon>Arthropoda</taxon>
        <taxon>Hexapoda</taxon>
        <taxon>Insecta</taxon>
        <taxon>Pterygota</taxon>
        <taxon>Neoptera</taxon>
        <taxon>Endopterygota</taxon>
        <taxon>Diptera</taxon>
        <taxon>Brachycera</taxon>
        <taxon>Muscomorpha</taxon>
        <taxon>Hippoboscoidea</taxon>
        <taxon>Glossinidae</taxon>
        <taxon>Glossina</taxon>
    </lineage>
</organism>
<sequence>MPANNLNHLVGTTTRYIAGRKAMQTSYWRASADGKLIKYSKTCEFDRSQEIPASIRHQFYNRSYVTNKSI</sequence>
<proteinExistence type="evidence at transcript level"/>
<keyword evidence="3" id="KW-1185">Reference proteome</keyword>
<dbReference type="AlphaFoldDB" id="D3TLX3"/>
<dbReference type="EMBL" id="EZ422425">
    <property type="protein sequence ID" value="ADD18701.1"/>
    <property type="molecule type" value="mRNA"/>
</dbReference>
<evidence type="ECO:0000313" key="1">
    <source>
        <dbReference type="EMBL" id="ADD18701.1"/>
    </source>
</evidence>
<dbReference type="Proteomes" id="UP000092444">
    <property type="component" value="Unassembled WGS sequence"/>
</dbReference>
<reference evidence="2 3" key="4">
    <citation type="submission" date="2014-03" db="EMBL/GenBank/DDBJ databases">
        <title>Genome Sequence of the Tsetse Fly (Glossina morsitans): Vector of African Trypanosomiasis.</title>
        <authorList>
            <consortium name="International Glossina Genome Initiative W.H.O."/>
            <person name="Lawson D."/>
        </authorList>
    </citation>
    <scope>NUCLEOTIDE SEQUENCE [LARGE SCALE GENOMIC DNA]</scope>
    <source>
        <strain evidence="2 3">Yale</strain>
    </source>
</reference>
<protein>
    <submittedName>
        <fullName evidence="1 2">Hypothetical conserved protein</fullName>
    </submittedName>
</protein>
<dbReference type="EMBL" id="EZ422435">
    <property type="protein sequence ID" value="ADD18711.1"/>
    <property type="molecule type" value="mRNA"/>
</dbReference>
<evidence type="ECO:0000313" key="3">
    <source>
        <dbReference type="Proteomes" id="UP000092444"/>
    </source>
</evidence>
<dbReference type="EnsemblMetazoa" id="GMOY001388-RA">
    <property type="protein sequence ID" value="GMOY001388-PA"/>
    <property type="gene ID" value="GMOY001388"/>
</dbReference>
<reference evidence="2" key="6">
    <citation type="submission" date="2021-02" db="UniProtKB">
        <authorList>
            <consortium name="EnsemblMetazoa"/>
        </authorList>
    </citation>
    <scope>IDENTIFICATION</scope>
    <source>
        <strain evidence="2">Yale</strain>
    </source>
</reference>